<dbReference type="EMBL" id="AB458444">
    <property type="protein sequence ID" value="BAH79995.1"/>
    <property type="molecule type" value="Genomic_DNA"/>
</dbReference>
<organism evidence="1">
    <name type="scientific">Oryza sativa subsp. indica</name>
    <name type="common">Rice</name>
    <dbReference type="NCBI Taxonomy" id="39946"/>
    <lineage>
        <taxon>Eukaryota</taxon>
        <taxon>Viridiplantae</taxon>
        <taxon>Streptophyta</taxon>
        <taxon>Embryophyta</taxon>
        <taxon>Tracheophyta</taxon>
        <taxon>Spermatophyta</taxon>
        <taxon>Magnoliopsida</taxon>
        <taxon>Liliopsida</taxon>
        <taxon>Poales</taxon>
        <taxon>Poaceae</taxon>
        <taxon>BOP clade</taxon>
        <taxon>Oryzoideae</taxon>
        <taxon>Oryzeae</taxon>
        <taxon>Oryzinae</taxon>
        <taxon>Oryza</taxon>
        <taxon>Oryza sativa</taxon>
    </lineage>
</organism>
<name>C5NNQ6_ORYSI</name>
<accession>C5NNQ6</accession>
<proteinExistence type="predicted"/>
<sequence>MVRENSSLSLSLVCGNPYSEFEENTIGEVDGAVEDNDGADDLGQMLRDLKEDCGSKKDLHDVVVFLSRIEELI</sequence>
<reference evidence="1" key="2">
    <citation type="journal article" date="2011" name="Plant Physiol.">
        <title>Developing rice with high yield under phosphorus deficiency: Pup1 sequence to application.</title>
        <authorList>
            <person name="Chin J.H."/>
            <person name="Gamuyao R."/>
            <person name="Dalid C."/>
            <person name="Bustamam M."/>
            <person name="Prasetiyono J."/>
            <person name="Moeljopawiro S."/>
            <person name="Wissuwa M."/>
            <person name="Heuer S."/>
        </authorList>
    </citation>
    <scope>NUCLEOTIDE SEQUENCE</scope>
</reference>
<reference evidence="1" key="1">
    <citation type="journal article" date="2009" name="Plant Biotechnol. J.">
        <title>Comparative sequence analyses of the major quantitative trait locus phosphorus uptake 1 (Pup1) reveal a complex genetic structure.</title>
        <authorList>
            <person name="Heuer S."/>
            <person name="Lu X."/>
            <person name="Chin J.H."/>
            <person name="Pariasca-Tanaka J."/>
            <person name="Kanamori H."/>
            <person name="Matsumoto T."/>
            <person name="De Leon T."/>
            <person name="Ulat V.J."/>
            <person name="Ismail A.M."/>
            <person name="Yano M."/>
            <person name="Wissuwa M."/>
        </authorList>
    </citation>
    <scope>NUCLEOTIDE SEQUENCE</scope>
</reference>
<reference evidence="1" key="3">
    <citation type="journal article" date="2012" name="Nature">
        <title>The protein kinase Pstol1 from traditional rice confers tolerance of phosphorus deficiency.</title>
        <authorList>
            <person name="Gamuyao R."/>
            <person name="Chin J.H."/>
            <person name="Pariasca-Tanaka J."/>
            <person name="Pesaresi P."/>
            <person name="Catausan S."/>
            <person name="Dalid C."/>
            <person name="Slamet-Loedin I."/>
            <person name="Tecson-Mendoza E.M."/>
            <person name="Wissuwa M."/>
            <person name="Heuer S."/>
        </authorList>
    </citation>
    <scope>NUCLEOTIDE SEQUENCE</scope>
</reference>
<gene>
    <name evidence="1" type="primary">OsPupK06-1</name>
</gene>
<evidence type="ECO:0000313" key="1">
    <source>
        <dbReference type="EMBL" id="BAH79995.1"/>
    </source>
</evidence>
<protein>
    <submittedName>
        <fullName evidence="1">Uncharacterized protein</fullName>
    </submittedName>
</protein>
<dbReference type="AlphaFoldDB" id="C5NNQ6"/>